<evidence type="ECO:0000313" key="1">
    <source>
        <dbReference type="EMBL" id="SVC43585.1"/>
    </source>
</evidence>
<dbReference type="EMBL" id="UINC01091091">
    <property type="protein sequence ID" value="SVC43585.1"/>
    <property type="molecule type" value="Genomic_DNA"/>
</dbReference>
<protein>
    <recommendedName>
        <fullName evidence="2">SGNH domain-containing protein</fullName>
    </recommendedName>
</protein>
<proteinExistence type="predicted"/>
<sequence length="140" mass="16032">MKLSFYVFEQSLQYLSEFFNKSEVIVIHIPSPLSVYKLVLPKGHFFLQKILSQKGKYETRLKKIKNVGNATCLEIERITNKQNIKFLDITHAFKNAGKKKIIHGQLDFNHLGKSGYALLSDLIIQSFFNGDSIQLGCYSS</sequence>
<evidence type="ECO:0008006" key="2">
    <source>
        <dbReference type="Google" id="ProtNLM"/>
    </source>
</evidence>
<gene>
    <name evidence="1" type="ORF">METZ01_LOCUS296439</name>
</gene>
<reference evidence="1" key="1">
    <citation type="submission" date="2018-05" db="EMBL/GenBank/DDBJ databases">
        <authorList>
            <person name="Lanie J.A."/>
            <person name="Ng W.-L."/>
            <person name="Kazmierczak K.M."/>
            <person name="Andrzejewski T.M."/>
            <person name="Davidsen T.M."/>
            <person name="Wayne K.J."/>
            <person name="Tettelin H."/>
            <person name="Glass J.I."/>
            <person name="Rusch D."/>
            <person name="Podicherti R."/>
            <person name="Tsui H.-C.T."/>
            <person name="Winkler M.E."/>
        </authorList>
    </citation>
    <scope>NUCLEOTIDE SEQUENCE</scope>
</reference>
<accession>A0A382M6J5</accession>
<organism evidence="1">
    <name type="scientific">marine metagenome</name>
    <dbReference type="NCBI Taxonomy" id="408172"/>
    <lineage>
        <taxon>unclassified sequences</taxon>
        <taxon>metagenomes</taxon>
        <taxon>ecological metagenomes</taxon>
    </lineage>
</organism>
<dbReference type="AlphaFoldDB" id="A0A382M6J5"/>
<name>A0A382M6J5_9ZZZZ</name>